<protein>
    <submittedName>
        <fullName evidence="2">Uncharacterized protein</fullName>
    </submittedName>
</protein>
<gene>
    <name evidence="2" type="ORF">F3K02_24455</name>
</gene>
<dbReference type="RefSeq" id="WP_177139003.1">
    <property type="nucleotide sequence ID" value="NZ_JAGPWB010000036.1"/>
</dbReference>
<dbReference type="EMBL" id="VYGV01000027">
    <property type="protein sequence ID" value="NWF48381.1"/>
    <property type="molecule type" value="Genomic_DNA"/>
</dbReference>
<feature type="compositionally biased region" description="Basic and acidic residues" evidence="1">
    <location>
        <begin position="76"/>
        <end position="85"/>
    </location>
</feature>
<name>A0A7Y8H0R1_9BURK</name>
<comment type="caution">
    <text evidence="2">The sequence shown here is derived from an EMBL/GenBank/DDBJ whole genome shotgun (WGS) entry which is preliminary data.</text>
</comment>
<evidence type="ECO:0000313" key="2">
    <source>
        <dbReference type="EMBL" id="NWF48381.1"/>
    </source>
</evidence>
<proteinExistence type="predicted"/>
<dbReference type="Proteomes" id="UP000545507">
    <property type="component" value="Unassembled WGS sequence"/>
</dbReference>
<accession>A0A7Y8H0R1</accession>
<evidence type="ECO:0000256" key="1">
    <source>
        <dbReference type="SAM" id="MobiDB-lite"/>
    </source>
</evidence>
<organism evidence="2 3">
    <name type="scientific">Hydrogenophaga aromaticivorans</name>
    <dbReference type="NCBI Taxonomy" id="2610898"/>
    <lineage>
        <taxon>Bacteria</taxon>
        <taxon>Pseudomonadati</taxon>
        <taxon>Pseudomonadota</taxon>
        <taxon>Betaproteobacteria</taxon>
        <taxon>Burkholderiales</taxon>
        <taxon>Comamonadaceae</taxon>
        <taxon>Hydrogenophaga</taxon>
    </lineage>
</organism>
<evidence type="ECO:0000313" key="3">
    <source>
        <dbReference type="Proteomes" id="UP000545507"/>
    </source>
</evidence>
<keyword evidence="3" id="KW-1185">Reference proteome</keyword>
<feature type="region of interest" description="Disordered" evidence="1">
    <location>
        <begin position="65"/>
        <end position="99"/>
    </location>
</feature>
<dbReference type="AlphaFoldDB" id="A0A7Y8H0R1"/>
<reference evidence="2 3" key="1">
    <citation type="submission" date="2019-09" db="EMBL/GenBank/DDBJ databases">
        <title>Hydrogenophaga aromatica sp. nov., isolated from a para-xylene-degrading enrichment culture.</title>
        <authorList>
            <person name="Tancsics A."/>
            <person name="Banerjee S."/>
        </authorList>
    </citation>
    <scope>NUCLEOTIDE SEQUENCE [LARGE SCALE GENOMIC DNA]</scope>
    <source>
        <strain evidence="2 3">D2P1</strain>
    </source>
</reference>
<sequence length="184" mass="19968">MLRKTEKGRLELRPGNRTLGQRERAILLLADGQHNESQMAALFTGAGRPLVDLLLAQGYLERRGAGQADKGTTMDVRSKPTRPQEPDQASPASAHGDAFTGGRSLATARMFLFDLSERLFAPRDKALAARYRSALREARDAVAMLAVGREMIVDVEALAGSARADGISERLAKLLPLELLETMG</sequence>